<evidence type="ECO:0000256" key="1">
    <source>
        <dbReference type="ARBA" id="ARBA00004141"/>
    </source>
</evidence>
<dbReference type="AlphaFoldDB" id="A0A6F8T4N3"/>
<dbReference type="SUPFAM" id="SSF53448">
    <property type="entry name" value="Nucleotide-diphospho-sugar transferases"/>
    <property type="match status" value="1"/>
</dbReference>
<keyword evidence="4 7" id="KW-0812">Transmembrane</keyword>
<proteinExistence type="predicted"/>
<dbReference type="Pfam" id="PF00535">
    <property type="entry name" value="Glycos_transf_2"/>
    <property type="match status" value="1"/>
</dbReference>
<dbReference type="InterPro" id="IPR001173">
    <property type="entry name" value="Glyco_trans_2-like"/>
</dbReference>
<dbReference type="EMBL" id="AP022839">
    <property type="protein sequence ID" value="BCA94982.1"/>
    <property type="molecule type" value="Genomic_DNA"/>
</dbReference>
<reference evidence="9" key="1">
    <citation type="journal article" date="2020" name="Microbiol. Resour. Announc.">
        <title>Complete Genome Sequence of Novel Psychrotolerant Legionella Strain TUM19329, Isolated from Antarctic Lake Sediment.</title>
        <authorList>
            <person name="Shimada S."/>
            <person name="Nakai R."/>
            <person name="Aoki K."/>
            <person name="Shimoeda N."/>
            <person name="Ohno G."/>
            <person name="Miyazaki Y."/>
            <person name="Kudoh S."/>
            <person name="Imura S."/>
            <person name="Watanabe K."/>
            <person name="Ishii Y."/>
            <person name="Tateda K."/>
        </authorList>
    </citation>
    <scope>NUCLEOTIDE SEQUENCE [LARGE SCALE GENOMIC DNA]</scope>
    <source>
        <strain evidence="9">TUM19329</strain>
    </source>
</reference>
<dbReference type="GO" id="GO:0016757">
    <property type="term" value="F:glycosyltransferase activity"/>
    <property type="evidence" value="ECO:0007669"/>
    <property type="project" value="UniProtKB-KW"/>
</dbReference>
<keyword evidence="2" id="KW-0328">Glycosyltransferase</keyword>
<feature type="transmembrane region" description="Helical" evidence="7">
    <location>
        <begin position="227"/>
        <end position="248"/>
    </location>
</feature>
<feature type="domain" description="Glycosyltransferase 2-like" evidence="8">
    <location>
        <begin position="4"/>
        <end position="166"/>
    </location>
</feature>
<evidence type="ECO:0000256" key="2">
    <source>
        <dbReference type="ARBA" id="ARBA00022676"/>
    </source>
</evidence>
<dbReference type="GO" id="GO:0005886">
    <property type="term" value="C:plasma membrane"/>
    <property type="evidence" value="ECO:0007669"/>
    <property type="project" value="TreeGrafter"/>
</dbReference>
<keyword evidence="3 9" id="KW-0808">Transferase</keyword>
<dbReference type="RefSeq" id="WP_173236697.1">
    <property type="nucleotide sequence ID" value="NZ_AP022839.1"/>
</dbReference>
<feature type="transmembrane region" description="Helical" evidence="7">
    <location>
        <begin position="260"/>
        <end position="286"/>
    </location>
</feature>
<evidence type="ECO:0000256" key="5">
    <source>
        <dbReference type="ARBA" id="ARBA00022989"/>
    </source>
</evidence>
<evidence type="ECO:0000259" key="8">
    <source>
        <dbReference type="Pfam" id="PF00535"/>
    </source>
</evidence>
<gene>
    <name evidence="9" type="primary">pimF</name>
    <name evidence="9" type="ORF">TUM19329_13430</name>
</gene>
<protein>
    <submittedName>
        <fullName evidence="9">Putative glycosyltransferases</fullName>
    </submittedName>
</protein>
<evidence type="ECO:0000256" key="7">
    <source>
        <dbReference type="SAM" id="Phobius"/>
    </source>
</evidence>
<dbReference type="InterPro" id="IPR050256">
    <property type="entry name" value="Glycosyltransferase_2"/>
</dbReference>
<dbReference type="PANTHER" id="PTHR48090">
    <property type="entry name" value="UNDECAPRENYL-PHOSPHATE 4-DEOXY-4-FORMAMIDO-L-ARABINOSE TRANSFERASE-RELATED"/>
    <property type="match status" value="1"/>
</dbReference>
<evidence type="ECO:0000313" key="10">
    <source>
        <dbReference type="Proteomes" id="UP000502894"/>
    </source>
</evidence>
<sequence>MKLSIVATLYHSKDYVVEFYNRMTAVAQQLAGDDYEIVLVNDGSPDNSLEIAVELVEKDSHVVVVDLSRNFGHHHAMRAGLEQSKGDQVFLIDSDLEEEPEWLLSFAEQMATEDADVIYGIQKERKGKRFERWSGALYYTILNWLLNINHPRNITTTRLMTRRYVNALLSHKEVETVISCLWVITGFKQSPQLIKKYSNSPSTYGLFKKFNHLVNAVTSFSAAPLRMIFFCGTLVFLISVLFASHLIIGRLFMSKPVEGWTSIMVSVWMLGGMIISFIGIIGMYLAKIFLETKQRPYAIIRNIYGKSDE</sequence>
<evidence type="ECO:0000256" key="6">
    <source>
        <dbReference type="ARBA" id="ARBA00023136"/>
    </source>
</evidence>
<keyword evidence="5 7" id="KW-1133">Transmembrane helix</keyword>
<keyword evidence="6 7" id="KW-0472">Membrane</keyword>
<comment type="subcellular location">
    <subcellularLocation>
        <location evidence="1">Membrane</location>
        <topology evidence="1">Multi-pass membrane protein</topology>
    </subcellularLocation>
</comment>
<keyword evidence="10" id="KW-1185">Reference proteome</keyword>
<name>A0A6F8T4N3_9GAMM</name>
<dbReference type="KEGG" id="lant:TUM19329_13430"/>
<evidence type="ECO:0000256" key="4">
    <source>
        <dbReference type="ARBA" id="ARBA00022692"/>
    </source>
</evidence>
<dbReference type="CDD" id="cd04187">
    <property type="entry name" value="DPM1_like_bac"/>
    <property type="match status" value="1"/>
</dbReference>
<dbReference type="InterPro" id="IPR029044">
    <property type="entry name" value="Nucleotide-diphossugar_trans"/>
</dbReference>
<evidence type="ECO:0000313" key="9">
    <source>
        <dbReference type="EMBL" id="BCA94982.1"/>
    </source>
</evidence>
<dbReference type="PANTHER" id="PTHR48090:SF1">
    <property type="entry name" value="PROPHAGE BACTOPRENOL GLUCOSYL TRANSFERASE HOMOLOG"/>
    <property type="match status" value="1"/>
</dbReference>
<dbReference type="Proteomes" id="UP000502894">
    <property type="component" value="Chromosome"/>
</dbReference>
<accession>A0A6F8T4N3</accession>
<organism evidence="9 10">
    <name type="scientific">Legionella antarctica</name>
    <dbReference type="NCBI Taxonomy" id="2708020"/>
    <lineage>
        <taxon>Bacteria</taxon>
        <taxon>Pseudomonadati</taxon>
        <taxon>Pseudomonadota</taxon>
        <taxon>Gammaproteobacteria</taxon>
        <taxon>Legionellales</taxon>
        <taxon>Legionellaceae</taxon>
        <taxon>Legionella</taxon>
    </lineage>
</organism>
<evidence type="ECO:0000256" key="3">
    <source>
        <dbReference type="ARBA" id="ARBA00022679"/>
    </source>
</evidence>
<dbReference type="Gene3D" id="3.90.550.10">
    <property type="entry name" value="Spore Coat Polysaccharide Biosynthesis Protein SpsA, Chain A"/>
    <property type="match status" value="1"/>
</dbReference>